<name>A0ABU8GPW7_9ACTN</name>
<proteinExistence type="predicted"/>
<reference evidence="1 2" key="1">
    <citation type="submission" date="2024-03" db="EMBL/GenBank/DDBJ databases">
        <title>First Report of Pectobacterium brasiliscabiei causing potato scab in china.</title>
        <authorList>
            <person name="Handique U."/>
        </authorList>
    </citation>
    <scope>NUCLEOTIDE SEQUENCE [LARGE SCALE GENOMIC DNA]</scope>
    <source>
        <strain evidence="1 2">ZRIMU1503</strain>
    </source>
</reference>
<dbReference type="EMBL" id="JBBAYM010000035">
    <property type="protein sequence ID" value="MEI5615245.1"/>
    <property type="molecule type" value="Genomic_DNA"/>
</dbReference>
<evidence type="ECO:0000313" key="2">
    <source>
        <dbReference type="Proteomes" id="UP001365781"/>
    </source>
</evidence>
<sequence>MGASRAQRAAAARKRAEATQLRIAGVDWATIADRVGYASAGAACTAVGEAFKANLREQDQNVEELRALGVAKVNRLQAAFWTEAVVKKDIKAAKIVLECIKQEARFQGTEAPTRVNLEAQRLADEILAALADDGDAGELT</sequence>
<gene>
    <name evidence="1" type="ORF">WB403_39610</name>
</gene>
<accession>A0ABU8GPW7</accession>
<evidence type="ECO:0008006" key="3">
    <source>
        <dbReference type="Google" id="ProtNLM"/>
    </source>
</evidence>
<dbReference type="Proteomes" id="UP001365781">
    <property type="component" value="Unassembled WGS sequence"/>
</dbReference>
<organism evidence="1 2">
    <name type="scientific">Streptomyces brasiliscabiei</name>
    <dbReference type="NCBI Taxonomy" id="2736302"/>
    <lineage>
        <taxon>Bacteria</taxon>
        <taxon>Bacillati</taxon>
        <taxon>Actinomycetota</taxon>
        <taxon>Actinomycetes</taxon>
        <taxon>Kitasatosporales</taxon>
        <taxon>Streptomycetaceae</taxon>
        <taxon>Streptomyces</taxon>
    </lineage>
</organism>
<dbReference type="RefSeq" id="WP_336558608.1">
    <property type="nucleotide sequence ID" value="NZ_JBBAYL010000024.1"/>
</dbReference>
<protein>
    <recommendedName>
        <fullName evidence="3">Terminase small subunit</fullName>
    </recommendedName>
</protein>
<evidence type="ECO:0000313" key="1">
    <source>
        <dbReference type="EMBL" id="MEI5615245.1"/>
    </source>
</evidence>
<keyword evidence="2" id="KW-1185">Reference proteome</keyword>
<comment type="caution">
    <text evidence="1">The sequence shown here is derived from an EMBL/GenBank/DDBJ whole genome shotgun (WGS) entry which is preliminary data.</text>
</comment>